<dbReference type="GO" id="GO:0005737">
    <property type="term" value="C:cytoplasm"/>
    <property type="evidence" value="ECO:0007669"/>
    <property type="project" value="TreeGrafter"/>
</dbReference>
<dbReference type="GO" id="GO:0005634">
    <property type="term" value="C:nucleus"/>
    <property type="evidence" value="ECO:0007669"/>
    <property type="project" value="TreeGrafter"/>
</dbReference>
<gene>
    <name evidence="1" type="ORF">NHX12_018591</name>
</gene>
<accession>A0A9Q0EYF5</accession>
<name>A0A9Q0EYF5_9TELE</name>
<organism evidence="1 2">
    <name type="scientific">Muraenolepis orangiensis</name>
    <name type="common">Patagonian moray cod</name>
    <dbReference type="NCBI Taxonomy" id="630683"/>
    <lineage>
        <taxon>Eukaryota</taxon>
        <taxon>Metazoa</taxon>
        <taxon>Chordata</taxon>
        <taxon>Craniata</taxon>
        <taxon>Vertebrata</taxon>
        <taxon>Euteleostomi</taxon>
        <taxon>Actinopterygii</taxon>
        <taxon>Neopterygii</taxon>
        <taxon>Teleostei</taxon>
        <taxon>Neoteleostei</taxon>
        <taxon>Acanthomorphata</taxon>
        <taxon>Zeiogadaria</taxon>
        <taxon>Gadariae</taxon>
        <taxon>Gadiformes</taxon>
        <taxon>Muraenolepidoidei</taxon>
        <taxon>Muraenolepididae</taxon>
        <taxon>Muraenolepis</taxon>
    </lineage>
</organism>
<dbReference type="GO" id="GO:0000977">
    <property type="term" value="F:RNA polymerase II transcription regulatory region sequence-specific DNA binding"/>
    <property type="evidence" value="ECO:0007669"/>
    <property type="project" value="TreeGrafter"/>
</dbReference>
<keyword evidence="2" id="KW-1185">Reference proteome</keyword>
<dbReference type="Proteomes" id="UP001148018">
    <property type="component" value="Unassembled WGS sequence"/>
</dbReference>
<dbReference type="AlphaFoldDB" id="A0A9Q0EYF5"/>
<dbReference type="EMBL" id="JANIIK010000034">
    <property type="protein sequence ID" value="KAJ3615023.1"/>
    <property type="molecule type" value="Genomic_DNA"/>
</dbReference>
<protein>
    <recommendedName>
        <fullName evidence="3">Storkhead-box protein 1</fullName>
    </recommendedName>
</protein>
<dbReference type="GO" id="GO:0006357">
    <property type="term" value="P:regulation of transcription by RNA polymerase II"/>
    <property type="evidence" value="ECO:0007669"/>
    <property type="project" value="InterPro"/>
</dbReference>
<comment type="caution">
    <text evidence="1">The sequence shown here is derived from an EMBL/GenBank/DDBJ whole genome shotgun (WGS) entry which is preliminary data.</text>
</comment>
<dbReference type="OrthoDB" id="10020110at2759"/>
<dbReference type="InterPro" id="IPR040126">
    <property type="entry name" value="STOX1/2"/>
</dbReference>
<dbReference type="PANTHER" id="PTHR22437:SF0">
    <property type="entry name" value="FI21431P1"/>
    <property type="match status" value="1"/>
</dbReference>
<proteinExistence type="predicted"/>
<sequence length="122" mass="14003">MAKCIQIAPHAIALVLSRVRRDREDATSNPWGKLEHHAGYEIFANFKAANMQNFWNKTMIHAVSELFFLGWVDQRVLLVQGKEEHLDVLRNAWSRRVLNSPPGFRIKCLGRPTGLQLNVCHT</sequence>
<reference evidence="1" key="1">
    <citation type="submission" date="2022-07" db="EMBL/GenBank/DDBJ databases">
        <title>Chromosome-level genome of Muraenolepis orangiensis.</title>
        <authorList>
            <person name="Kim J."/>
        </authorList>
    </citation>
    <scope>NUCLEOTIDE SEQUENCE</scope>
    <source>
        <strain evidence="1">KU_S4_2022</strain>
        <tissue evidence="1">Muscle</tissue>
    </source>
</reference>
<dbReference type="PANTHER" id="PTHR22437">
    <property type="entry name" value="WINGED HELIX DOMAIN-CONTAINING PROTEIN"/>
    <property type="match status" value="1"/>
</dbReference>
<evidence type="ECO:0000313" key="1">
    <source>
        <dbReference type="EMBL" id="KAJ3615023.1"/>
    </source>
</evidence>
<evidence type="ECO:0008006" key="3">
    <source>
        <dbReference type="Google" id="ProtNLM"/>
    </source>
</evidence>
<evidence type="ECO:0000313" key="2">
    <source>
        <dbReference type="Proteomes" id="UP001148018"/>
    </source>
</evidence>